<dbReference type="GO" id="GO:0005886">
    <property type="term" value="C:plasma membrane"/>
    <property type="evidence" value="ECO:0007669"/>
    <property type="project" value="UniProtKB-SubCell"/>
</dbReference>
<dbReference type="EMBL" id="VMHE01000006">
    <property type="protein sequence ID" value="TSJ65977.1"/>
    <property type="molecule type" value="Genomic_DNA"/>
</dbReference>
<reference evidence="8 9" key="1">
    <citation type="submission" date="2019-07" db="EMBL/GenBank/DDBJ databases">
        <title>Allobacillus sp. nov. SKP isolated from shrimp paste of Euphausiacea.</title>
        <authorList>
            <person name="Kanchanasin P."/>
            <person name="Tanasupawat S."/>
            <person name="Shi W."/>
            <person name="Wu L."/>
            <person name="Ma J."/>
        </authorList>
    </citation>
    <scope>NUCLEOTIDE SEQUENCE [LARGE SCALE GENOMIC DNA]</scope>
    <source>
        <strain evidence="8 9">SKP4-8</strain>
    </source>
</reference>
<evidence type="ECO:0000256" key="3">
    <source>
        <dbReference type="ARBA" id="ARBA00022692"/>
    </source>
</evidence>
<feature type="domain" description="VTT" evidence="7">
    <location>
        <begin position="61"/>
        <end position="177"/>
    </location>
</feature>
<sequence length="221" mass="24589">MKKRHVVQIILVLIFILFIYSFNQRLLTISPETIRTFIYQAGWLAPLFYIALYAVRPFVLFPASVFSIAGGLAFGALFGFVFALIGSVAGAFTAFFVARKFGQRAINAKLKGKLGDLSNRFEEKGFMYILVLRLMPIVNFDLISYSAGISKVRLSDFMKATTIGIIPGTIVYNLLGSSIVSGSAVKMASVAILYFFIVIIPLLWRRTIMEKVEKRSESKAG</sequence>
<evidence type="ECO:0000259" key="7">
    <source>
        <dbReference type="Pfam" id="PF09335"/>
    </source>
</evidence>
<keyword evidence="3 6" id="KW-0812">Transmembrane</keyword>
<gene>
    <name evidence="8" type="ORF">FPQ13_05255</name>
</gene>
<evidence type="ECO:0000256" key="2">
    <source>
        <dbReference type="ARBA" id="ARBA00022475"/>
    </source>
</evidence>
<feature type="transmembrane region" description="Helical" evidence="6">
    <location>
        <begin position="67"/>
        <end position="97"/>
    </location>
</feature>
<feature type="transmembrane region" description="Helical" evidence="6">
    <location>
        <begin position="157"/>
        <end position="175"/>
    </location>
</feature>
<dbReference type="OrthoDB" id="9812980at2"/>
<name>A0A556PNL5_9BACI</name>
<evidence type="ECO:0000313" key="9">
    <source>
        <dbReference type="Proteomes" id="UP000316425"/>
    </source>
</evidence>
<dbReference type="PANTHER" id="PTHR12677">
    <property type="entry name" value="GOLGI APPARATUS MEMBRANE PROTEIN TVP38-RELATED"/>
    <property type="match status" value="1"/>
</dbReference>
<comment type="caution">
    <text evidence="8">The sequence shown here is derived from an EMBL/GenBank/DDBJ whole genome shotgun (WGS) entry which is preliminary data.</text>
</comment>
<dbReference type="InterPro" id="IPR015414">
    <property type="entry name" value="TMEM64"/>
</dbReference>
<evidence type="ECO:0000256" key="5">
    <source>
        <dbReference type="ARBA" id="ARBA00023136"/>
    </source>
</evidence>
<evidence type="ECO:0000256" key="1">
    <source>
        <dbReference type="ARBA" id="ARBA00004651"/>
    </source>
</evidence>
<comment type="caution">
    <text evidence="6">Lacks conserved residue(s) required for the propagation of feature annotation.</text>
</comment>
<feature type="transmembrane region" description="Helical" evidence="6">
    <location>
        <begin position="187"/>
        <end position="204"/>
    </location>
</feature>
<dbReference type="AlphaFoldDB" id="A0A556PNL5"/>
<evidence type="ECO:0000313" key="8">
    <source>
        <dbReference type="EMBL" id="TSJ65977.1"/>
    </source>
</evidence>
<accession>A0A556PNL5</accession>
<comment type="similarity">
    <text evidence="6">Belongs to the TVP38/TMEM64 family.</text>
</comment>
<dbReference type="RefSeq" id="WP_144088279.1">
    <property type="nucleotide sequence ID" value="NZ_VMHE01000006.1"/>
</dbReference>
<keyword evidence="4 6" id="KW-1133">Transmembrane helix</keyword>
<keyword evidence="9" id="KW-1185">Reference proteome</keyword>
<evidence type="ECO:0000256" key="4">
    <source>
        <dbReference type="ARBA" id="ARBA00022989"/>
    </source>
</evidence>
<keyword evidence="2 6" id="KW-1003">Cell membrane</keyword>
<evidence type="ECO:0000256" key="6">
    <source>
        <dbReference type="RuleBase" id="RU366058"/>
    </source>
</evidence>
<protein>
    <recommendedName>
        <fullName evidence="6">TVP38/TMEM64 family membrane protein</fullName>
    </recommendedName>
</protein>
<dbReference type="Proteomes" id="UP000316425">
    <property type="component" value="Unassembled WGS sequence"/>
</dbReference>
<dbReference type="PANTHER" id="PTHR12677:SF59">
    <property type="entry name" value="GOLGI APPARATUS MEMBRANE PROTEIN TVP38-RELATED"/>
    <property type="match status" value="1"/>
</dbReference>
<proteinExistence type="inferred from homology"/>
<keyword evidence="5 6" id="KW-0472">Membrane</keyword>
<comment type="subcellular location">
    <subcellularLocation>
        <location evidence="1 6">Cell membrane</location>
        <topology evidence="1 6">Multi-pass membrane protein</topology>
    </subcellularLocation>
</comment>
<dbReference type="InterPro" id="IPR032816">
    <property type="entry name" value="VTT_dom"/>
</dbReference>
<feature type="transmembrane region" description="Helical" evidence="6">
    <location>
        <begin position="37"/>
        <end position="55"/>
    </location>
</feature>
<dbReference type="Pfam" id="PF09335">
    <property type="entry name" value="VTT_dom"/>
    <property type="match status" value="1"/>
</dbReference>
<organism evidence="8 9">
    <name type="scientific">Allobacillus salarius</name>
    <dbReference type="NCBI Taxonomy" id="1955272"/>
    <lineage>
        <taxon>Bacteria</taxon>
        <taxon>Bacillati</taxon>
        <taxon>Bacillota</taxon>
        <taxon>Bacilli</taxon>
        <taxon>Bacillales</taxon>
        <taxon>Bacillaceae</taxon>
        <taxon>Allobacillus</taxon>
    </lineage>
</organism>